<keyword evidence="3 9" id="KW-1133">Transmembrane helix</keyword>
<protein>
    <recommendedName>
        <fullName evidence="10">G-protein coupled receptors family 1 profile domain-containing protein</fullName>
    </recommendedName>
</protein>
<dbReference type="STRING" id="283909.R7T888"/>
<accession>R7T888</accession>
<keyword evidence="13" id="KW-1185">Reference proteome</keyword>
<evidence type="ECO:0000259" key="10">
    <source>
        <dbReference type="PROSITE" id="PS50262"/>
    </source>
</evidence>
<keyword evidence="7" id="KW-0807">Transducer</keyword>
<evidence type="ECO:0000313" key="13">
    <source>
        <dbReference type="Proteomes" id="UP000014760"/>
    </source>
</evidence>
<keyword evidence="2 9" id="KW-0812">Transmembrane</keyword>
<evidence type="ECO:0000256" key="2">
    <source>
        <dbReference type="ARBA" id="ARBA00022692"/>
    </source>
</evidence>
<dbReference type="EnsemblMetazoa" id="CapteT194826">
    <property type="protein sequence ID" value="CapteP194826"/>
    <property type="gene ID" value="CapteG194826"/>
</dbReference>
<dbReference type="AlphaFoldDB" id="R7T888"/>
<dbReference type="PROSITE" id="PS50262">
    <property type="entry name" value="G_PROTEIN_RECEP_F1_2"/>
    <property type="match status" value="1"/>
</dbReference>
<evidence type="ECO:0000256" key="8">
    <source>
        <dbReference type="SAM" id="MobiDB-lite"/>
    </source>
</evidence>
<organism evidence="11">
    <name type="scientific">Capitella teleta</name>
    <name type="common">Polychaete worm</name>
    <dbReference type="NCBI Taxonomy" id="283909"/>
    <lineage>
        <taxon>Eukaryota</taxon>
        <taxon>Metazoa</taxon>
        <taxon>Spiralia</taxon>
        <taxon>Lophotrochozoa</taxon>
        <taxon>Annelida</taxon>
        <taxon>Polychaeta</taxon>
        <taxon>Sedentaria</taxon>
        <taxon>Scolecida</taxon>
        <taxon>Capitellidae</taxon>
        <taxon>Capitella</taxon>
    </lineage>
</organism>
<feature type="transmembrane region" description="Helical" evidence="9">
    <location>
        <begin position="62"/>
        <end position="84"/>
    </location>
</feature>
<evidence type="ECO:0000256" key="7">
    <source>
        <dbReference type="ARBA" id="ARBA00023224"/>
    </source>
</evidence>
<dbReference type="OrthoDB" id="9983318at2759"/>
<evidence type="ECO:0000256" key="1">
    <source>
        <dbReference type="ARBA" id="ARBA00004141"/>
    </source>
</evidence>
<reference evidence="13" key="1">
    <citation type="submission" date="2012-12" db="EMBL/GenBank/DDBJ databases">
        <authorList>
            <person name="Hellsten U."/>
            <person name="Grimwood J."/>
            <person name="Chapman J.A."/>
            <person name="Shapiro H."/>
            <person name="Aerts A."/>
            <person name="Otillar R.P."/>
            <person name="Terry A.Y."/>
            <person name="Boore J.L."/>
            <person name="Simakov O."/>
            <person name="Marletaz F."/>
            <person name="Cho S.-J."/>
            <person name="Edsinger-Gonzales E."/>
            <person name="Havlak P."/>
            <person name="Kuo D.-H."/>
            <person name="Larsson T."/>
            <person name="Lv J."/>
            <person name="Arendt D."/>
            <person name="Savage R."/>
            <person name="Osoegawa K."/>
            <person name="de Jong P."/>
            <person name="Lindberg D.R."/>
            <person name="Seaver E.C."/>
            <person name="Weisblat D.A."/>
            <person name="Putnam N.H."/>
            <person name="Grigoriev I.V."/>
            <person name="Rokhsar D.S."/>
        </authorList>
    </citation>
    <scope>NUCLEOTIDE SEQUENCE</scope>
    <source>
        <strain evidence="13">I ESC-2004</strain>
    </source>
</reference>
<dbReference type="EMBL" id="KB312450">
    <property type="protein sequence ID" value="ELT87184.1"/>
    <property type="molecule type" value="Genomic_DNA"/>
</dbReference>
<keyword evidence="6" id="KW-0675">Receptor</keyword>
<feature type="region of interest" description="Disordered" evidence="8">
    <location>
        <begin position="328"/>
        <end position="358"/>
    </location>
</feature>
<gene>
    <name evidence="11" type="ORF">CAPTEDRAFT_194826</name>
</gene>
<feature type="domain" description="G-protein coupled receptors family 1 profile" evidence="10">
    <location>
        <begin position="42"/>
        <end position="303"/>
    </location>
</feature>
<comment type="subcellular location">
    <subcellularLocation>
        <location evidence="1">Membrane</location>
        <topology evidence="1">Multi-pass membrane protein</topology>
    </subcellularLocation>
</comment>
<dbReference type="InterPro" id="IPR000276">
    <property type="entry name" value="GPCR_Rhodpsn"/>
</dbReference>
<feature type="transmembrane region" description="Helical" evidence="9">
    <location>
        <begin position="30"/>
        <end position="50"/>
    </location>
</feature>
<dbReference type="InterPro" id="IPR017452">
    <property type="entry name" value="GPCR_Rhodpsn_7TM"/>
</dbReference>
<dbReference type="PANTHER" id="PTHR24243">
    <property type="entry name" value="G-PROTEIN COUPLED RECEPTOR"/>
    <property type="match status" value="1"/>
</dbReference>
<name>R7T888_CAPTE</name>
<reference evidence="11 13" key="2">
    <citation type="journal article" date="2013" name="Nature">
        <title>Insights into bilaterian evolution from three spiralian genomes.</title>
        <authorList>
            <person name="Simakov O."/>
            <person name="Marletaz F."/>
            <person name="Cho S.J."/>
            <person name="Edsinger-Gonzales E."/>
            <person name="Havlak P."/>
            <person name="Hellsten U."/>
            <person name="Kuo D.H."/>
            <person name="Larsson T."/>
            <person name="Lv J."/>
            <person name="Arendt D."/>
            <person name="Savage R."/>
            <person name="Osoegawa K."/>
            <person name="de Jong P."/>
            <person name="Grimwood J."/>
            <person name="Chapman J.A."/>
            <person name="Shapiro H."/>
            <person name="Aerts A."/>
            <person name="Otillar R.P."/>
            <person name="Terry A.Y."/>
            <person name="Boore J.L."/>
            <person name="Grigoriev I.V."/>
            <person name="Lindberg D.R."/>
            <person name="Seaver E.C."/>
            <person name="Weisblat D.A."/>
            <person name="Putnam N.H."/>
            <person name="Rokhsar D.S."/>
        </authorList>
    </citation>
    <scope>NUCLEOTIDE SEQUENCE</scope>
    <source>
        <strain evidence="11 13">I ESC-2004</strain>
    </source>
</reference>
<dbReference type="Pfam" id="PF00001">
    <property type="entry name" value="7tm_1"/>
    <property type="match status" value="1"/>
</dbReference>
<dbReference type="OMA" id="FWTANAS"/>
<feature type="transmembrane region" description="Helical" evidence="9">
    <location>
        <begin position="144"/>
        <end position="164"/>
    </location>
</feature>
<proteinExistence type="predicted"/>
<dbReference type="CDD" id="cd14978">
    <property type="entry name" value="7tmA_FMRFamide_R-like"/>
    <property type="match status" value="1"/>
</dbReference>
<reference evidence="12" key="3">
    <citation type="submission" date="2015-06" db="UniProtKB">
        <authorList>
            <consortium name="EnsemblMetazoa"/>
        </authorList>
    </citation>
    <scope>IDENTIFICATION</scope>
</reference>
<evidence type="ECO:0000313" key="11">
    <source>
        <dbReference type="EMBL" id="ELT87184.1"/>
    </source>
</evidence>
<dbReference type="Proteomes" id="UP000014760">
    <property type="component" value="Unassembled WGS sequence"/>
</dbReference>
<dbReference type="SUPFAM" id="SSF81321">
    <property type="entry name" value="Family A G protein-coupled receptor-like"/>
    <property type="match status" value="1"/>
</dbReference>
<dbReference type="GO" id="GO:0005886">
    <property type="term" value="C:plasma membrane"/>
    <property type="evidence" value="ECO:0007669"/>
    <property type="project" value="TreeGrafter"/>
</dbReference>
<keyword evidence="5 9" id="KW-0472">Membrane</keyword>
<dbReference type="HOGENOM" id="CLU_009579_24_0_1"/>
<feature type="transmembrane region" description="Helical" evidence="9">
    <location>
        <begin position="282"/>
        <end position="305"/>
    </location>
</feature>
<dbReference type="PRINTS" id="PR00237">
    <property type="entry name" value="GPCRRHODOPSN"/>
</dbReference>
<sequence>MDNFTLSNSTEVFVNKDPWERQFHDVLFEYIGPFLLAIGTAGNVICICVLRSQTFKGKSHALLLAALAIADIGVLYTGLLRHLIKVHAGVDIRVYSRGSCKVHYFFTYLFPHLSSWTLVLVTLERLMSLWIPLRVKEICSLRRMTAVWLGMTTVLVAVNVHWLVMTDLRLDGQRVKCSYSQDHLFVFEHVMTWLDFALLSFIPLSIIIPSNCLIMTKVYSASKSRQRDLGLTSHVNKSLTSVNVMLLVVTSFFVFTTSPIVIYFVAFDEWPFGTTKEKAQTYMAYSICNMLYYLNSAVNFFLYCISGSHFRQAFMSCSRSAISRKSQRQKSYSDQLIKGAGTDQGSRNKRGSTRSTHTVTTRLGNNTVFGRTTSIELNGIKHEISL</sequence>
<evidence type="ECO:0000256" key="4">
    <source>
        <dbReference type="ARBA" id="ARBA00023040"/>
    </source>
</evidence>
<evidence type="ECO:0000256" key="3">
    <source>
        <dbReference type="ARBA" id="ARBA00022989"/>
    </source>
</evidence>
<evidence type="ECO:0000256" key="6">
    <source>
        <dbReference type="ARBA" id="ARBA00023170"/>
    </source>
</evidence>
<dbReference type="EMBL" id="AMQN01003663">
    <property type="status" value="NOT_ANNOTATED_CDS"/>
    <property type="molecule type" value="Genomic_DNA"/>
</dbReference>
<feature type="transmembrane region" description="Helical" evidence="9">
    <location>
        <begin position="196"/>
        <end position="219"/>
    </location>
</feature>
<feature type="transmembrane region" description="Helical" evidence="9">
    <location>
        <begin position="240"/>
        <end position="262"/>
    </location>
</feature>
<dbReference type="PANTHER" id="PTHR24243:SF230">
    <property type="entry name" value="G-PROTEIN COUPLED RECEPTORS FAMILY 1 PROFILE DOMAIN-CONTAINING PROTEIN"/>
    <property type="match status" value="1"/>
</dbReference>
<keyword evidence="4" id="KW-0297">G-protein coupled receptor</keyword>
<evidence type="ECO:0000313" key="12">
    <source>
        <dbReference type="EnsemblMetazoa" id="CapteP194826"/>
    </source>
</evidence>
<feature type="transmembrane region" description="Helical" evidence="9">
    <location>
        <begin position="104"/>
        <end position="123"/>
    </location>
</feature>
<dbReference type="GO" id="GO:0004930">
    <property type="term" value="F:G protein-coupled receptor activity"/>
    <property type="evidence" value="ECO:0007669"/>
    <property type="project" value="UniProtKB-KW"/>
</dbReference>
<evidence type="ECO:0000256" key="5">
    <source>
        <dbReference type="ARBA" id="ARBA00023136"/>
    </source>
</evidence>
<evidence type="ECO:0000256" key="9">
    <source>
        <dbReference type="SAM" id="Phobius"/>
    </source>
</evidence>
<dbReference type="Gene3D" id="1.20.1070.10">
    <property type="entry name" value="Rhodopsin 7-helix transmembrane proteins"/>
    <property type="match status" value="1"/>
</dbReference>